<protein>
    <submittedName>
        <fullName evidence="3">Uncharacterized protein</fullName>
    </submittedName>
</protein>
<gene>
    <name evidence="3" type="ORF">HYDPIDRAFT_111188</name>
    <name evidence="2" type="ORF">HYDPIDRAFT_119525</name>
</gene>
<dbReference type="EMBL" id="KN839844">
    <property type="protein sequence ID" value="KIJ65248.1"/>
    <property type="molecule type" value="Genomic_DNA"/>
</dbReference>
<evidence type="ECO:0000313" key="3">
    <source>
        <dbReference type="EMBL" id="KIJ65248.1"/>
    </source>
</evidence>
<reference evidence="3 4" key="1">
    <citation type="submission" date="2014-04" db="EMBL/GenBank/DDBJ databases">
        <title>Evolutionary Origins and Diversification of the Mycorrhizal Mutualists.</title>
        <authorList>
            <consortium name="DOE Joint Genome Institute"/>
            <consortium name="Mycorrhizal Genomics Consortium"/>
            <person name="Kohler A."/>
            <person name="Kuo A."/>
            <person name="Nagy L.G."/>
            <person name="Floudas D."/>
            <person name="Copeland A."/>
            <person name="Barry K.W."/>
            <person name="Cichocki N."/>
            <person name="Veneault-Fourrey C."/>
            <person name="LaButti K."/>
            <person name="Lindquist E.A."/>
            <person name="Lipzen A."/>
            <person name="Lundell T."/>
            <person name="Morin E."/>
            <person name="Murat C."/>
            <person name="Riley R."/>
            <person name="Ohm R."/>
            <person name="Sun H."/>
            <person name="Tunlid A."/>
            <person name="Henrissat B."/>
            <person name="Grigoriev I.V."/>
            <person name="Hibbett D.S."/>
            <person name="Martin F."/>
        </authorList>
    </citation>
    <scope>NUCLEOTIDE SEQUENCE [LARGE SCALE GENOMIC DNA]</scope>
    <source>
        <strain evidence="3 4">MD-312</strain>
    </source>
</reference>
<evidence type="ECO:0000313" key="2">
    <source>
        <dbReference type="EMBL" id="KIJ58450.1"/>
    </source>
</evidence>
<keyword evidence="4" id="KW-1185">Reference proteome</keyword>
<dbReference type="Proteomes" id="UP000053820">
    <property type="component" value="Unassembled WGS sequence"/>
</dbReference>
<dbReference type="HOGENOM" id="CLU_2638368_0_0_1"/>
<organism evidence="3 4">
    <name type="scientific">Hydnomerulius pinastri MD-312</name>
    <dbReference type="NCBI Taxonomy" id="994086"/>
    <lineage>
        <taxon>Eukaryota</taxon>
        <taxon>Fungi</taxon>
        <taxon>Dikarya</taxon>
        <taxon>Basidiomycota</taxon>
        <taxon>Agaricomycotina</taxon>
        <taxon>Agaricomycetes</taxon>
        <taxon>Agaricomycetidae</taxon>
        <taxon>Boletales</taxon>
        <taxon>Boletales incertae sedis</taxon>
        <taxon>Leucogyrophana</taxon>
    </lineage>
</organism>
<evidence type="ECO:0000313" key="4">
    <source>
        <dbReference type="Proteomes" id="UP000053820"/>
    </source>
</evidence>
<dbReference type="EMBL" id="KN839939">
    <property type="protein sequence ID" value="KIJ58450.1"/>
    <property type="molecule type" value="Genomic_DNA"/>
</dbReference>
<evidence type="ECO:0000256" key="1">
    <source>
        <dbReference type="SAM" id="MobiDB-lite"/>
    </source>
</evidence>
<proteinExistence type="predicted"/>
<name>A0A0C9WB24_9AGAM</name>
<sequence>MMSDFMPMDGKRYPEGNNQNHKHQRSEAPEIVRLYRGCPGCYQKQTGHVDEHKAFETVIENSLRKQQSAGMLGTQIG</sequence>
<dbReference type="AlphaFoldDB" id="A0A0C9WB24"/>
<accession>A0A0C9WB24</accession>
<feature type="region of interest" description="Disordered" evidence="1">
    <location>
        <begin position="1"/>
        <end position="27"/>
    </location>
</feature>